<evidence type="ECO:0008006" key="3">
    <source>
        <dbReference type="Google" id="ProtNLM"/>
    </source>
</evidence>
<organism evidence="1 2">
    <name type="scientific">Alkalimonas cellulosilytica</name>
    <dbReference type="NCBI Taxonomy" id="3058395"/>
    <lineage>
        <taxon>Bacteria</taxon>
        <taxon>Pseudomonadati</taxon>
        <taxon>Pseudomonadota</taxon>
        <taxon>Gammaproteobacteria</taxon>
        <taxon>Alkalimonas</taxon>
    </lineage>
</organism>
<protein>
    <recommendedName>
        <fullName evidence="3">JAB domain-containing protein</fullName>
    </recommendedName>
</protein>
<comment type="caution">
    <text evidence="1">The sequence shown here is derived from an EMBL/GenBank/DDBJ whole genome shotgun (WGS) entry which is preliminary data.</text>
</comment>
<evidence type="ECO:0000313" key="1">
    <source>
        <dbReference type="EMBL" id="MEE2003414.1"/>
    </source>
</evidence>
<dbReference type="EMBL" id="JAUHLI010000038">
    <property type="protein sequence ID" value="MEE2003414.1"/>
    <property type="molecule type" value="Genomic_DNA"/>
</dbReference>
<evidence type="ECO:0000313" key="2">
    <source>
        <dbReference type="Proteomes" id="UP001336314"/>
    </source>
</evidence>
<accession>A0ABU7JA42</accession>
<reference evidence="1 2" key="1">
    <citation type="submission" date="2023-07" db="EMBL/GenBank/DDBJ databases">
        <title>Alkalimonas sp., MEB108 novel, alkaliphilic bacterium isolated from Lonar Lake, India.</title>
        <authorList>
            <person name="Joshi A."/>
            <person name="Thite S."/>
        </authorList>
    </citation>
    <scope>NUCLEOTIDE SEQUENCE [LARGE SCALE GENOMIC DNA]</scope>
    <source>
        <strain evidence="1 2">MEB108</strain>
    </source>
</reference>
<name>A0ABU7JA42_9GAMM</name>
<dbReference type="RefSeq" id="WP_330130433.1">
    <property type="nucleotide sequence ID" value="NZ_JAUHLI010000038.1"/>
</dbReference>
<keyword evidence="2" id="KW-1185">Reference proteome</keyword>
<sequence>MSNTIVSISEQAFFTIVTAALEAYKVDHSKLEDGSEIRLETFGNLWGHETFTKSDSIVYHVTYADVSTSASREKSSVLPKDEAYELKNQFVEYLFPELKFLGDYHSHPYSKDDDVRTELDLERNELHHFSPADFKVVKEEQENGKNYRVGLVVTVFERDEQVERKDAWMDETSCVRFQYESLTIWIKSYVWAGDEFRRRTDKKVTLVCPTIGFSLREMRVADLV</sequence>
<dbReference type="Proteomes" id="UP001336314">
    <property type="component" value="Unassembled WGS sequence"/>
</dbReference>
<proteinExistence type="predicted"/>
<dbReference type="Gene3D" id="3.40.140.10">
    <property type="entry name" value="Cytidine Deaminase, domain 2"/>
    <property type="match status" value="1"/>
</dbReference>
<gene>
    <name evidence="1" type="ORF">QWY20_18365</name>
</gene>